<keyword evidence="3" id="KW-1185">Reference proteome</keyword>
<name>A0A9P8YHG9_9PEZI</name>
<evidence type="ECO:0000313" key="3">
    <source>
        <dbReference type="Proteomes" id="UP000756346"/>
    </source>
</evidence>
<protein>
    <submittedName>
        <fullName evidence="2">Uncharacterized protein</fullName>
    </submittedName>
</protein>
<dbReference type="Proteomes" id="UP000756346">
    <property type="component" value="Unassembled WGS sequence"/>
</dbReference>
<dbReference type="GeneID" id="70181838"/>
<dbReference type="RefSeq" id="XP_046018529.1">
    <property type="nucleotide sequence ID" value="XM_046152292.1"/>
</dbReference>
<evidence type="ECO:0000313" key="2">
    <source>
        <dbReference type="EMBL" id="KAH7040474.1"/>
    </source>
</evidence>
<feature type="region of interest" description="Disordered" evidence="1">
    <location>
        <begin position="8"/>
        <end position="54"/>
    </location>
</feature>
<evidence type="ECO:0000256" key="1">
    <source>
        <dbReference type="SAM" id="MobiDB-lite"/>
    </source>
</evidence>
<proteinExistence type="predicted"/>
<feature type="compositionally biased region" description="Basic and acidic residues" evidence="1">
    <location>
        <begin position="26"/>
        <end position="36"/>
    </location>
</feature>
<dbReference type="AlphaFoldDB" id="A0A9P8YHG9"/>
<organism evidence="2 3">
    <name type="scientific">Microdochium trichocladiopsis</name>
    <dbReference type="NCBI Taxonomy" id="1682393"/>
    <lineage>
        <taxon>Eukaryota</taxon>
        <taxon>Fungi</taxon>
        <taxon>Dikarya</taxon>
        <taxon>Ascomycota</taxon>
        <taxon>Pezizomycotina</taxon>
        <taxon>Sordariomycetes</taxon>
        <taxon>Xylariomycetidae</taxon>
        <taxon>Xylariales</taxon>
        <taxon>Microdochiaceae</taxon>
        <taxon>Microdochium</taxon>
    </lineage>
</organism>
<sequence>MPVLICAGPTIPLPGRASQEVSSSRRGNDQSSDPRLHSHANVYAPESSPALACS</sequence>
<dbReference type="EMBL" id="JAGTJQ010000001">
    <property type="protein sequence ID" value="KAH7040474.1"/>
    <property type="molecule type" value="Genomic_DNA"/>
</dbReference>
<gene>
    <name evidence="2" type="ORF">B0I36DRAFT_310760</name>
</gene>
<comment type="caution">
    <text evidence="2">The sequence shown here is derived from an EMBL/GenBank/DDBJ whole genome shotgun (WGS) entry which is preliminary data.</text>
</comment>
<accession>A0A9P8YHG9</accession>
<reference evidence="2" key="1">
    <citation type="journal article" date="2021" name="Nat. Commun.">
        <title>Genetic determinants of endophytism in the Arabidopsis root mycobiome.</title>
        <authorList>
            <person name="Mesny F."/>
            <person name="Miyauchi S."/>
            <person name="Thiergart T."/>
            <person name="Pickel B."/>
            <person name="Atanasova L."/>
            <person name="Karlsson M."/>
            <person name="Huettel B."/>
            <person name="Barry K.W."/>
            <person name="Haridas S."/>
            <person name="Chen C."/>
            <person name="Bauer D."/>
            <person name="Andreopoulos W."/>
            <person name="Pangilinan J."/>
            <person name="LaButti K."/>
            <person name="Riley R."/>
            <person name="Lipzen A."/>
            <person name="Clum A."/>
            <person name="Drula E."/>
            <person name="Henrissat B."/>
            <person name="Kohler A."/>
            <person name="Grigoriev I.V."/>
            <person name="Martin F.M."/>
            <person name="Hacquard S."/>
        </authorList>
    </citation>
    <scope>NUCLEOTIDE SEQUENCE</scope>
    <source>
        <strain evidence="2">MPI-CAGE-CH-0230</strain>
    </source>
</reference>